<dbReference type="NCBIfam" id="TIGR01494">
    <property type="entry name" value="ATPase_P-type"/>
    <property type="match status" value="1"/>
</dbReference>
<dbReference type="InterPro" id="IPR059000">
    <property type="entry name" value="ATPase_P-type_domA"/>
</dbReference>
<protein>
    <recommendedName>
        <fullName evidence="13">Cation-transporting ATPase</fullName>
        <ecNumber evidence="13">7.2.2.-</ecNumber>
    </recommendedName>
</protein>
<dbReference type="Gene3D" id="1.20.1110.10">
    <property type="entry name" value="Calcium-transporting ATPase, transmembrane domain"/>
    <property type="match status" value="1"/>
</dbReference>
<dbReference type="Gene3D" id="3.40.50.1000">
    <property type="entry name" value="HAD superfamily/HAD-like"/>
    <property type="match status" value="2"/>
</dbReference>
<reference evidence="17 18" key="1">
    <citation type="submission" date="2021-02" db="EMBL/GenBank/DDBJ databases">
        <title>Variation within the Batrachochytrium salamandrivorans European outbreak.</title>
        <authorList>
            <person name="Kelly M."/>
            <person name="Pasmans F."/>
            <person name="Shea T.P."/>
            <person name="Munoz J.F."/>
            <person name="Carranza S."/>
            <person name="Cuomo C.A."/>
            <person name="Martel A."/>
        </authorList>
    </citation>
    <scope>NUCLEOTIDE SEQUENCE [LARGE SCALE GENOMIC DNA]</scope>
    <source>
        <strain evidence="17 18">AMFP18/2</strain>
    </source>
</reference>
<dbReference type="InterPro" id="IPR047819">
    <property type="entry name" value="P5A-ATPase_N"/>
</dbReference>
<evidence type="ECO:0000256" key="2">
    <source>
        <dbReference type="ARBA" id="ARBA00006000"/>
    </source>
</evidence>
<dbReference type="Pfam" id="PF00122">
    <property type="entry name" value="E1-E2_ATPase"/>
    <property type="match status" value="1"/>
</dbReference>
<dbReference type="PANTHER" id="PTHR45630">
    <property type="entry name" value="CATION-TRANSPORTING ATPASE-RELATED"/>
    <property type="match status" value="1"/>
</dbReference>
<dbReference type="InterPro" id="IPR008250">
    <property type="entry name" value="ATPase_P-typ_transduc_dom_A_sf"/>
</dbReference>
<organism evidence="17 18">
    <name type="scientific">Batrachochytrium salamandrivorans</name>
    <dbReference type="NCBI Taxonomy" id="1357716"/>
    <lineage>
        <taxon>Eukaryota</taxon>
        <taxon>Fungi</taxon>
        <taxon>Fungi incertae sedis</taxon>
        <taxon>Chytridiomycota</taxon>
        <taxon>Chytridiomycota incertae sedis</taxon>
        <taxon>Chytridiomycetes</taxon>
        <taxon>Rhizophydiales</taxon>
        <taxon>Rhizophydiales incertae sedis</taxon>
        <taxon>Batrachochytrium</taxon>
    </lineage>
</organism>
<evidence type="ECO:0000256" key="9">
    <source>
        <dbReference type="ARBA" id="ARBA00022967"/>
    </source>
</evidence>
<dbReference type="InterPro" id="IPR023214">
    <property type="entry name" value="HAD_sf"/>
</dbReference>
<feature type="domain" description="P5B-type ATPase N-terminal" evidence="16">
    <location>
        <begin position="63"/>
        <end position="163"/>
    </location>
</feature>
<sequence>MLPSMDTLAHNEFNEPSSMTLQRYIETLERIATTPGPKSSEVRTLLQLSSQAIQCDPTFLSPEYIYISGYVESSLGLTLFIFLSILTCGILPLLSKWKPYIWCALARSRADAFRDATFVLVIGPNGSTVELPVLSTETSGIATSGIPFKELRYFEYRKQRYVYKEMFSNFQRQNSRLFESFTEIHGMRYGKTTEEVDLLTHIHGPNSIDIGRTPAHIFFLDKILHPFYIFQIASVAIWMCEMYTSYALLIVSLSTISIAWEVYTLRNSEDQLRRLTEDQSALFPVMRDGELRHLDASQLVVGDAIILSASNTALKGTTLACDMVLIQGECVMDESSLTGKTVPVVKFPLPYTLSESSANSAVRRPSSSTLGGVYRNTTSSRNPNPIRKQNDQKAINSDHHQLHILFGGSQFVEIKPRKNWMSSVSTASISEPEMAIAIVMATGFSSSKGILLRSILFPTNIEFKFNADSYKYLAGLAFIALVAFVNRFIYAYHRGSTLQNTIFSSLDLITIAVPPVLPLILTFGTRLSIERLKKALIFCISPKRVDYAGRIDVMCWDKTGTLTVSKLTFYGISKVDQNTFTGITLESTLKDTADSSFINVPNSEFDHSNDSKHASSERTISLIHSMLLCHGLIMSDSGDHLGHSIDIEMFRSTGWKLLSSDHTYDISQKFSISIVCAIMSPSSVFNLDDSETERIDNESGMRESMSFVLPEQSMYILKCFDFDPHVQRSTVVASLGPSPLSQWFIFTKGSAEAVRNVCNPSTIPVNYFDTYQSYSIRGLYVIACAYKPAREEFPQQLTSELERIRRDKVEKNMIFLGFLLFENPVKQESFETVRTLRDAKIRSVIITGDSAFTAVHVARELGLCKHTILIDSHESQIKFSEIPEPERPIFSSNSRGDSNTEELDPPGLDSDPLLPLKTNNNSVLSNSCVSLDLRRHIHIDDLIHQMSLMPPQTEIAITGEALAVLSERPDIEFVNWIVGRTRVFSRIKPDQKAWIVDRLISLEKYVGMCGDGANDCGALKAAHIGLALSNSEASIVAPFTSMKQDVSDIIYLVREGRCALETSFLEFKYMAMYPLIQLMMLATLNELGSTLSNNQLFFDDIFIVTALSLSMLYTKPAEGLASDRPTDSFFSPLVIASVLSQLCFAIIFCAVNIAMTFSQPWFCSVGIATSGLDGMFFPINGSLSNYIYPCYVIDPTLDTTHGLLVESYENTSIWLFTHCMFVSVSIAFMSVTRFRSPLWTNHLFATCAAIISCVLVAILLLLLNQSKATTSGPEEYSDAIAWLFSIQSGIPVSFRFAQLGVLVIYTAISILWEVFVVDHYIRQITTRWEITNLYGLDWKRDRAVGVHNMQEEETHILISAATAESSGTDEDEEEQYA</sequence>
<dbReference type="SUPFAM" id="SSF81660">
    <property type="entry name" value="Metal cation-transporting ATPase, ATP-binding domain N"/>
    <property type="match status" value="1"/>
</dbReference>
<dbReference type="InterPro" id="IPR023299">
    <property type="entry name" value="ATPase_P-typ_cyto_dom_N"/>
</dbReference>
<evidence type="ECO:0000256" key="12">
    <source>
        <dbReference type="ARBA" id="ARBA00049360"/>
    </source>
</evidence>
<keyword evidence="11 13" id="KW-0472">Membrane</keyword>
<dbReference type="InterPro" id="IPR036412">
    <property type="entry name" value="HAD-like_sf"/>
</dbReference>
<dbReference type="Gene3D" id="2.70.150.10">
    <property type="entry name" value="Calcium-transporting ATPase, cytoplasmic transduction domain A"/>
    <property type="match status" value="1"/>
</dbReference>
<comment type="similarity">
    <text evidence="2 13">Belongs to the cation transport ATPase (P-type) (TC 3.A.3) family. Type V subfamily.</text>
</comment>
<evidence type="ECO:0000256" key="5">
    <source>
        <dbReference type="ARBA" id="ARBA00022723"/>
    </source>
</evidence>
<dbReference type="SUPFAM" id="SSF56784">
    <property type="entry name" value="HAD-like"/>
    <property type="match status" value="1"/>
</dbReference>
<feature type="transmembrane region" description="Helical" evidence="13">
    <location>
        <begin position="245"/>
        <end position="265"/>
    </location>
</feature>
<dbReference type="EC" id="7.2.2.-" evidence="13"/>
<keyword evidence="6 13" id="KW-0547">Nucleotide-binding</keyword>
<comment type="caution">
    <text evidence="17">The sequence shown here is derived from an EMBL/GenBank/DDBJ whole genome shotgun (WGS) entry which is preliminary data.</text>
</comment>
<evidence type="ECO:0000256" key="10">
    <source>
        <dbReference type="ARBA" id="ARBA00022989"/>
    </source>
</evidence>
<evidence type="ECO:0000256" key="11">
    <source>
        <dbReference type="ARBA" id="ARBA00023136"/>
    </source>
</evidence>
<keyword evidence="10 13" id="KW-1133">Transmembrane helix</keyword>
<evidence type="ECO:0000313" key="18">
    <source>
        <dbReference type="Proteomes" id="UP001648503"/>
    </source>
</evidence>
<feature type="transmembrane region" description="Helical" evidence="13">
    <location>
        <begin position="1161"/>
        <end position="1179"/>
    </location>
</feature>
<evidence type="ECO:0000256" key="13">
    <source>
        <dbReference type="RuleBase" id="RU362082"/>
    </source>
</evidence>
<keyword evidence="4 13" id="KW-0812">Transmembrane</keyword>
<feature type="compositionally biased region" description="Polar residues" evidence="14">
    <location>
        <begin position="358"/>
        <end position="383"/>
    </location>
</feature>
<dbReference type="PROSITE" id="PS01229">
    <property type="entry name" value="COF_2"/>
    <property type="match status" value="1"/>
</dbReference>
<feature type="transmembrane region" description="Helical" evidence="13">
    <location>
        <begin position="434"/>
        <end position="452"/>
    </location>
</feature>
<name>A0ABQ8ETF5_9FUNG</name>
<dbReference type="Pfam" id="PF12409">
    <property type="entry name" value="P5-ATPase"/>
    <property type="match status" value="1"/>
</dbReference>
<evidence type="ECO:0000313" key="17">
    <source>
        <dbReference type="EMBL" id="KAH6586265.1"/>
    </source>
</evidence>
<dbReference type="Gene3D" id="3.40.1110.10">
    <property type="entry name" value="Calcium-transporting ATPase, cytoplasmic domain N"/>
    <property type="match status" value="2"/>
</dbReference>
<dbReference type="InterPro" id="IPR018303">
    <property type="entry name" value="ATPase_P-typ_P_site"/>
</dbReference>
<keyword evidence="3" id="KW-0597">Phosphoprotein</keyword>
<keyword evidence="9 13" id="KW-1278">Translocase</keyword>
<dbReference type="InterPro" id="IPR006544">
    <property type="entry name" value="P-type_TPase_V"/>
</dbReference>
<evidence type="ECO:0000256" key="1">
    <source>
        <dbReference type="ARBA" id="ARBA00004141"/>
    </source>
</evidence>
<keyword evidence="7 13" id="KW-0067">ATP-binding</keyword>
<dbReference type="SFLD" id="SFLDS00003">
    <property type="entry name" value="Haloacid_Dehalogenase"/>
    <property type="match status" value="1"/>
</dbReference>
<proteinExistence type="inferred from homology"/>
<feature type="transmembrane region" description="Helical" evidence="13">
    <location>
        <begin position="502"/>
        <end position="524"/>
    </location>
</feature>
<feature type="transmembrane region" description="Helical" evidence="13">
    <location>
        <begin position="1213"/>
        <end position="1231"/>
    </location>
</feature>
<comment type="subcellular location">
    <subcellularLocation>
        <location evidence="1 13">Membrane</location>
        <topology evidence="1 13">Multi-pass membrane protein</topology>
    </subcellularLocation>
</comment>
<keyword evidence="5 13" id="KW-0479">Metal-binding</keyword>
<evidence type="ECO:0000256" key="3">
    <source>
        <dbReference type="ARBA" id="ARBA00022553"/>
    </source>
</evidence>
<gene>
    <name evidence="17" type="ORF">BASA50_000729</name>
</gene>
<feature type="transmembrane region" description="Helical" evidence="13">
    <location>
        <begin position="75"/>
        <end position="94"/>
    </location>
</feature>
<evidence type="ECO:0000256" key="8">
    <source>
        <dbReference type="ARBA" id="ARBA00022842"/>
    </source>
</evidence>
<keyword evidence="8 13" id="KW-0460">Magnesium</keyword>
<dbReference type="NCBIfam" id="TIGR01657">
    <property type="entry name" value="P-ATPase-V"/>
    <property type="match status" value="1"/>
</dbReference>
<feature type="region of interest" description="Disordered" evidence="14">
    <location>
        <begin position="358"/>
        <end position="393"/>
    </location>
</feature>
<feature type="transmembrane region" description="Helical" evidence="13">
    <location>
        <begin position="223"/>
        <end position="239"/>
    </location>
</feature>
<feature type="region of interest" description="Disordered" evidence="14">
    <location>
        <begin position="886"/>
        <end position="911"/>
    </location>
</feature>
<dbReference type="SFLD" id="SFLDG00002">
    <property type="entry name" value="C1.7:_P-type_atpase_like"/>
    <property type="match status" value="1"/>
</dbReference>
<dbReference type="SUPFAM" id="SSF81665">
    <property type="entry name" value="Calcium ATPase, transmembrane domain M"/>
    <property type="match status" value="1"/>
</dbReference>
<dbReference type="EMBL" id="JAFCIX010000575">
    <property type="protein sequence ID" value="KAH6586265.1"/>
    <property type="molecule type" value="Genomic_DNA"/>
</dbReference>
<dbReference type="SFLD" id="SFLDF00027">
    <property type="entry name" value="p-type_atpase"/>
    <property type="match status" value="1"/>
</dbReference>
<feature type="transmembrane region" description="Helical" evidence="13">
    <location>
        <begin position="1296"/>
        <end position="1317"/>
    </location>
</feature>
<dbReference type="InterPro" id="IPR001757">
    <property type="entry name" value="P_typ_ATPase"/>
</dbReference>
<dbReference type="InterPro" id="IPR023298">
    <property type="entry name" value="ATPase_P-typ_TM_dom_sf"/>
</dbReference>
<evidence type="ECO:0000256" key="7">
    <source>
        <dbReference type="ARBA" id="ARBA00022840"/>
    </source>
</evidence>
<evidence type="ECO:0000256" key="14">
    <source>
        <dbReference type="SAM" id="MobiDB-lite"/>
    </source>
</evidence>
<dbReference type="Proteomes" id="UP001648503">
    <property type="component" value="Unassembled WGS sequence"/>
</dbReference>
<dbReference type="InterPro" id="IPR044492">
    <property type="entry name" value="P_typ_ATPase_HD_dom"/>
</dbReference>
<evidence type="ECO:0000259" key="16">
    <source>
        <dbReference type="Pfam" id="PF12409"/>
    </source>
</evidence>
<evidence type="ECO:0000256" key="4">
    <source>
        <dbReference type="ARBA" id="ARBA00022692"/>
    </source>
</evidence>
<dbReference type="PROSITE" id="PS00154">
    <property type="entry name" value="ATPASE_E1_E2"/>
    <property type="match status" value="1"/>
</dbReference>
<feature type="transmembrane region" description="Helical" evidence="13">
    <location>
        <begin position="1133"/>
        <end position="1154"/>
    </location>
</feature>
<accession>A0ABQ8ETF5</accession>
<evidence type="ECO:0000259" key="15">
    <source>
        <dbReference type="Pfam" id="PF00122"/>
    </source>
</evidence>
<dbReference type="PRINTS" id="PR00119">
    <property type="entry name" value="CATATPASE"/>
</dbReference>
<dbReference type="SUPFAM" id="SSF81653">
    <property type="entry name" value="Calcium ATPase, transduction domain A"/>
    <property type="match status" value="1"/>
</dbReference>
<keyword evidence="18" id="KW-1185">Reference proteome</keyword>
<dbReference type="PANTHER" id="PTHR45630:SF8">
    <property type="entry name" value="CATION-TRANSPORTING ATPASE"/>
    <property type="match status" value="1"/>
</dbReference>
<evidence type="ECO:0000256" key="6">
    <source>
        <dbReference type="ARBA" id="ARBA00022741"/>
    </source>
</evidence>
<feature type="domain" description="P-type ATPase A" evidence="15">
    <location>
        <begin position="285"/>
        <end position="363"/>
    </location>
</feature>
<feature type="transmembrane region" description="Helical" evidence="13">
    <location>
        <begin position="472"/>
        <end position="490"/>
    </location>
</feature>
<comment type="catalytic activity">
    <reaction evidence="12 13">
        <text>ATP + H2O = ADP + phosphate + H(+)</text>
        <dbReference type="Rhea" id="RHEA:13065"/>
        <dbReference type="ChEBI" id="CHEBI:15377"/>
        <dbReference type="ChEBI" id="CHEBI:15378"/>
        <dbReference type="ChEBI" id="CHEBI:30616"/>
        <dbReference type="ChEBI" id="CHEBI:43474"/>
        <dbReference type="ChEBI" id="CHEBI:456216"/>
    </reaction>
</comment>
<feature type="transmembrane region" description="Helical" evidence="13">
    <location>
        <begin position="1243"/>
        <end position="1263"/>
    </location>
</feature>